<protein>
    <recommendedName>
        <fullName evidence="1">Transcriptional repressor PaaX-like central Cas2-like domain-containing protein</fullName>
    </recommendedName>
</protein>
<dbReference type="Gene3D" id="3.30.70.2650">
    <property type="match status" value="1"/>
</dbReference>
<evidence type="ECO:0000259" key="1">
    <source>
        <dbReference type="Pfam" id="PF20803"/>
    </source>
</evidence>
<reference evidence="2" key="1">
    <citation type="submission" date="2020-07" db="EMBL/GenBank/DDBJ databases">
        <title>Huge and variable diversity of episymbiotic CPR bacteria and DPANN archaea in groundwater ecosystems.</title>
        <authorList>
            <person name="He C.Y."/>
            <person name="Keren R."/>
            <person name="Whittaker M."/>
            <person name="Farag I.F."/>
            <person name="Doudna J."/>
            <person name="Cate J.H.D."/>
            <person name="Banfield J.F."/>
        </authorList>
    </citation>
    <scope>NUCLEOTIDE SEQUENCE</scope>
    <source>
        <strain evidence="2">NC_groundwater_972_Pr1_S-0.2um_49_27</strain>
    </source>
</reference>
<gene>
    <name evidence="2" type="ORF">HY220_01450</name>
</gene>
<accession>A0A9D6LPK0</accession>
<organism evidence="2 3">
    <name type="scientific">Candidatus Sungiibacteriota bacterium</name>
    <dbReference type="NCBI Taxonomy" id="2750080"/>
    <lineage>
        <taxon>Bacteria</taxon>
        <taxon>Candidatus Sungiibacteriota</taxon>
    </lineage>
</organism>
<dbReference type="InterPro" id="IPR048846">
    <property type="entry name" value="PaaX-like_central"/>
</dbReference>
<comment type="caution">
    <text evidence="2">The sequence shown here is derived from an EMBL/GenBank/DDBJ whole genome shotgun (WGS) entry which is preliminary data.</text>
</comment>
<dbReference type="AlphaFoldDB" id="A0A9D6LPK0"/>
<sequence length="190" mass="22187">MRKNEIVRSILMVLASTGLVAATVMLPGLAIALKPLLTKKHSGIKRLSIERALRRLKTRRMVQITLDAGGNETLSITEAGRVRLRRLEFEDLILKIPKSWDGYWSVILFDIPERHKTARDALRMKLRSLGCFQYHKSVFVHFVPCEDEVDFIAETFQIRRYVTVFRTRSLGHQEHRAYRHFHLKPQALRR</sequence>
<evidence type="ECO:0000313" key="2">
    <source>
        <dbReference type="EMBL" id="MBI3627403.1"/>
    </source>
</evidence>
<dbReference type="Proteomes" id="UP000808388">
    <property type="component" value="Unassembled WGS sequence"/>
</dbReference>
<dbReference type="Pfam" id="PF20803">
    <property type="entry name" value="PaaX_M"/>
    <property type="match status" value="1"/>
</dbReference>
<name>A0A9D6LPK0_9BACT</name>
<dbReference type="EMBL" id="JACQCQ010000006">
    <property type="protein sequence ID" value="MBI3627403.1"/>
    <property type="molecule type" value="Genomic_DNA"/>
</dbReference>
<proteinExistence type="predicted"/>
<evidence type="ECO:0000313" key="3">
    <source>
        <dbReference type="Proteomes" id="UP000808388"/>
    </source>
</evidence>
<feature type="domain" description="Transcriptional repressor PaaX-like central Cas2-like" evidence="1">
    <location>
        <begin position="98"/>
        <end position="176"/>
    </location>
</feature>